<dbReference type="EMBL" id="BTCM01000003">
    <property type="protein sequence ID" value="GMK56487.1"/>
    <property type="molecule type" value="Genomic_DNA"/>
</dbReference>
<protein>
    <submittedName>
        <fullName evidence="1">Uncharacterized protein</fullName>
    </submittedName>
</protein>
<accession>A0AAD3TTZ2</accession>
<name>A0AAD3TTZ2_9TREE</name>
<reference evidence="1" key="1">
    <citation type="journal article" date="2023" name="BMC Genomics">
        <title>Chromosome-level genome assemblies of Cutaneotrichosporon spp. (Trichosporonales, Basidiomycota) reveal imbalanced evolution between nucleotide sequences and chromosome synteny.</title>
        <authorList>
            <person name="Kobayashi Y."/>
            <person name="Kayamori A."/>
            <person name="Aoki K."/>
            <person name="Shiwa Y."/>
            <person name="Matsutani M."/>
            <person name="Fujita N."/>
            <person name="Sugita T."/>
            <person name="Iwasaki W."/>
            <person name="Tanaka N."/>
            <person name="Takashima M."/>
        </authorList>
    </citation>
    <scope>NUCLEOTIDE SEQUENCE</scope>
    <source>
        <strain evidence="1">HIS016</strain>
    </source>
</reference>
<comment type="caution">
    <text evidence="1">The sequence shown here is derived from an EMBL/GenBank/DDBJ whole genome shotgun (WGS) entry which is preliminary data.</text>
</comment>
<keyword evidence="2" id="KW-1185">Reference proteome</keyword>
<dbReference type="Proteomes" id="UP001222932">
    <property type="component" value="Unassembled WGS sequence"/>
</dbReference>
<evidence type="ECO:0000313" key="2">
    <source>
        <dbReference type="Proteomes" id="UP001222932"/>
    </source>
</evidence>
<evidence type="ECO:0000313" key="1">
    <source>
        <dbReference type="EMBL" id="GMK56487.1"/>
    </source>
</evidence>
<organism evidence="1 2">
    <name type="scientific">Cutaneotrichosporon spelunceum</name>
    <dbReference type="NCBI Taxonomy" id="1672016"/>
    <lineage>
        <taxon>Eukaryota</taxon>
        <taxon>Fungi</taxon>
        <taxon>Dikarya</taxon>
        <taxon>Basidiomycota</taxon>
        <taxon>Agaricomycotina</taxon>
        <taxon>Tremellomycetes</taxon>
        <taxon>Trichosporonales</taxon>
        <taxon>Trichosporonaceae</taxon>
        <taxon>Cutaneotrichosporon</taxon>
    </lineage>
</organism>
<reference evidence="1" key="2">
    <citation type="submission" date="2023-06" db="EMBL/GenBank/DDBJ databases">
        <authorList>
            <person name="Kobayashi Y."/>
            <person name="Kayamori A."/>
            <person name="Aoki K."/>
            <person name="Shiwa Y."/>
            <person name="Fujita N."/>
            <person name="Sugita T."/>
            <person name="Iwasaki W."/>
            <person name="Tanaka N."/>
            <person name="Takashima M."/>
        </authorList>
    </citation>
    <scope>NUCLEOTIDE SEQUENCE</scope>
    <source>
        <strain evidence="1">HIS016</strain>
    </source>
</reference>
<gene>
    <name evidence="1" type="ORF">CspeluHIS016_0303270</name>
</gene>
<proteinExistence type="predicted"/>
<dbReference type="AlphaFoldDB" id="A0AAD3TTZ2"/>
<sequence length="303" mass="34581">MSLTPSPPSPSSPRVRIDHAAFPHILDAILENTPFAFCKTLRATSLLALRLMRFELSGLRDYVPFPTVAPTVVVFVAPQALSGPAQSITTSDDPLFPPAARWCSHFRRQQRIPPSILHLPKLDIATERLAFNLHINPEHDMFAQWEIDFTPASRGPLEIYVIATRDNTPLAHQHTTPRGTPRFQGRILNRLLFAIARQIVFCMPHTRVRVAFVDAHTWDHGLLATSFVDKSCYCEIDEEMGEQPTMQERIAFWLTEVAENQYEQYHDAPFTEVVETFVRFITLGEFRNEIPEDDYIFGKILCP</sequence>